<dbReference type="Gene3D" id="3.40.190.10">
    <property type="entry name" value="Periplasmic binding protein-like II"/>
    <property type="match status" value="2"/>
</dbReference>
<name>A0ABS8DP80_9GAMM</name>
<organism evidence="1 2">
    <name type="scientific">Vreelandella malpeensis</name>
    <dbReference type="NCBI Taxonomy" id="1172368"/>
    <lineage>
        <taxon>Bacteria</taxon>
        <taxon>Pseudomonadati</taxon>
        <taxon>Pseudomonadota</taxon>
        <taxon>Gammaproteobacteria</taxon>
        <taxon>Oceanospirillales</taxon>
        <taxon>Halomonadaceae</taxon>
        <taxon>Vreelandella</taxon>
    </lineage>
</organism>
<reference evidence="1 2" key="1">
    <citation type="journal article" date="2021" name="Sci. Rep.">
        <title>Genome analysis of a halophilic bacterium Halomonas malpeensis YU-PRIM-29(T) reveals its exopolysaccharide and pigment producing capabilities.</title>
        <authorList>
            <person name="Athmika"/>
            <person name="Ghate S.D."/>
            <person name="Arun A.B."/>
            <person name="Rao S.S."/>
            <person name="Kumar S.T.A."/>
            <person name="Kandiyil M.K."/>
            <person name="Saptami K."/>
            <person name="Rekha P.D."/>
        </authorList>
    </citation>
    <scope>NUCLEOTIDE SEQUENCE [LARGE SCALE GENOMIC DNA]</scope>
    <source>
        <strain evidence="2">prim 29</strain>
    </source>
</reference>
<comment type="caution">
    <text evidence="1">The sequence shown here is derived from an EMBL/GenBank/DDBJ whole genome shotgun (WGS) entry which is preliminary data.</text>
</comment>
<dbReference type="Proteomes" id="UP001319882">
    <property type="component" value="Unassembled WGS sequence"/>
</dbReference>
<dbReference type="PANTHER" id="PTHR38834">
    <property type="entry name" value="PERIPLASMIC SUBSTRATE BINDING PROTEIN FAMILY 3"/>
    <property type="match status" value="1"/>
</dbReference>
<evidence type="ECO:0000313" key="2">
    <source>
        <dbReference type="Proteomes" id="UP001319882"/>
    </source>
</evidence>
<dbReference type="EMBL" id="WHVL01000001">
    <property type="protein sequence ID" value="MCB8888102.1"/>
    <property type="molecule type" value="Genomic_DNA"/>
</dbReference>
<dbReference type="PANTHER" id="PTHR38834:SF3">
    <property type="entry name" value="SOLUTE-BINDING PROTEIN FAMILY 3_N-TERMINAL DOMAIN-CONTAINING PROTEIN"/>
    <property type="match status" value="1"/>
</dbReference>
<accession>A0ABS8DP80</accession>
<protein>
    <submittedName>
        <fullName evidence="1">Transporter substrate-binding domain-containing protein</fullName>
    </submittedName>
</protein>
<sequence length="221" mass="24642">MMTMMLASTQVTAQSTPAYHFLTLNTEEYPPFNHERDGKIAGLATQRLRHAVASAGIDARFVILPWARAYTEARFRPDHCVYSTTRTPAREALFRWAGPLVINEWSVLTLAGRFEDLTRLEELDGLRVGGFLEDAIGDYVEEQGIRVLRAPSERVNMARLKAGLIDVLVSGRATATFLAAEQNVAIDHRFTFARTPLYLACHADVPGEVMERLQTALEAPP</sequence>
<gene>
    <name evidence="1" type="ORF">GEV37_03050</name>
</gene>
<dbReference type="SUPFAM" id="SSF53850">
    <property type="entry name" value="Periplasmic binding protein-like II"/>
    <property type="match status" value="1"/>
</dbReference>
<evidence type="ECO:0000313" key="1">
    <source>
        <dbReference type="EMBL" id="MCB8888102.1"/>
    </source>
</evidence>
<proteinExistence type="predicted"/>
<keyword evidence="2" id="KW-1185">Reference proteome</keyword>